<name>A0ABU8XTB8_9PROT</name>
<dbReference type="InterPro" id="IPR023198">
    <property type="entry name" value="PGP-like_dom2"/>
</dbReference>
<gene>
    <name evidence="1" type="ORF">U1T56_14970</name>
</gene>
<dbReference type="Pfam" id="PF00702">
    <property type="entry name" value="Hydrolase"/>
    <property type="match status" value="1"/>
</dbReference>
<sequence>MSTSSDRIAPRPRGVLFDKDGTLIDFRATWVPAYRGVAAELARHLGGGTALEHRLLARLGYDVPSDTFAEDSPLLWATNDAIAAHWAATPEVAHGLDVHEIVQRHFSDLERYPPRPVGDLPSLFARLRGRGLVLGMATMDDTAVAYATLTRLGIADRLDFVVGADAGHGEKPGPGMVLAFCAACGLEPAEVIVVGDTPADLLMARRAGCARAIAVRTGATPLHRVADLADHVLPSVQEIETVLD</sequence>
<dbReference type="EC" id="3.-.-.-" evidence="1"/>
<dbReference type="RefSeq" id="WP_418160308.1">
    <property type="nucleotide sequence ID" value="NZ_JBBLZC010000015.1"/>
</dbReference>
<protein>
    <submittedName>
        <fullName evidence="1">HAD family hydrolase</fullName>
        <ecNumber evidence="1">3.-.-.-</ecNumber>
    </submittedName>
</protein>
<proteinExistence type="predicted"/>
<dbReference type="SFLD" id="SFLDS00003">
    <property type="entry name" value="Haloacid_Dehalogenase"/>
    <property type="match status" value="1"/>
</dbReference>
<dbReference type="InterPro" id="IPR006439">
    <property type="entry name" value="HAD-SF_hydro_IA"/>
</dbReference>
<organism evidence="1 2">
    <name type="scientific">Benzoatithermus flavus</name>
    <dbReference type="NCBI Taxonomy" id="3108223"/>
    <lineage>
        <taxon>Bacteria</taxon>
        <taxon>Pseudomonadati</taxon>
        <taxon>Pseudomonadota</taxon>
        <taxon>Alphaproteobacteria</taxon>
        <taxon>Geminicoccales</taxon>
        <taxon>Geminicoccaceae</taxon>
        <taxon>Benzoatithermus</taxon>
    </lineage>
</organism>
<comment type="caution">
    <text evidence="1">The sequence shown here is derived from an EMBL/GenBank/DDBJ whole genome shotgun (WGS) entry which is preliminary data.</text>
</comment>
<dbReference type="PANTHER" id="PTHR43434:SF22">
    <property type="entry name" value="PHOSPHOGLYCOLATE PHOSPHATASE"/>
    <property type="match status" value="1"/>
</dbReference>
<dbReference type="Gene3D" id="1.10.150.240">
    <property type="entry name" value="Putative phosphatase, domain 2"/>
    <property type="match status" value="1"/>
</dbReference>
<dbReference type="InterPro" id="IPR050155">
    <property type="entry name" value="HAD-like_hydrolase_sf"/>
</dbReference>
<dbReference type="SUPFAM" id="SSF56784">
    <property type="entry name" value="HAD-like"/>
    <property type="match status" value="1"/>
</dbReference>
<dbReference type="GO" id="GO:0016787">
    <property type="term" value="F:hydrolase activity"/>
    <property type="evidence" value="ECO:0007669"/>
    <property type="project" value="UniProtKB-KW"/>
</dbReference>
<dbReference type="PANTHER" id="PTHR43434">
    <property type="entry name" value="PHOSPHOGLYCOLATE PHOSPHATASE"/>
    <property type="match status" value="1"/>
</dbReference>
<accession>A0ABU8XTB8</accession>
<dbReference type="EMBL" id="JBBLZC010000015">
    <property type="protein sequence ID" value="MEK0084456.1"/>
    <property type="molecule type" value="Genomic_DNA"/>
</dbReference>
<evidence type="ECO:0000313" key="2">
    <source>
        <dbReference type="Proteomes" id="UP001375743"/>
    </source>
</evidence>
<dbReference type="InterPro" id="IPR023214">
    <property type="entry name" value="HAD_sf"/>
</dbReference>
<dbReference type="Proteomes" id="UP001375743">
    <property type="component" value="Unassembled WGS sequence"/>
</dbReference>
<keyword evidence="2" id="KW-1185">Reference proteome</keyword>
<dbReference type="NCBIfam" id="TIGR01549">
    <property type="entry name" value="HAD-SF-IA-v1"/>
    <property type="match status" value="1"/>
</dbReference>
<reference evidence="1 2" key="1">
    <citation type="submission" date="2024-01" db="EMBL/GenBank/DDBJ databases">
        <title>Multi-omics insights into the function and evolution of sodium benzoate biodegradation pathways in Benzoatithermus flavus gen. nov., sp. nov. from hot spring.</title>
        <authorList>
            <person name="Hu C.-J."/>
            <person name="Li W.-J."/>
        </authorList>
    </citation>
    <scope>NUCLEOTIDE SEQUENCE [LARGE SCALE GENOMIC DNA]</scope>
    <source>
        <strain evidence="1 2">SYSU G07066</strain>
    </source>
</reference>
<dbReference type="SFLD" id="SFLDG01129">
    <property type="entry name" value="C1.5:_HAD__Beta-PGM__Phosphata"/>
    <property type="match status" value="1"/>
</dbReference>
<evidence type="ECO:0000313" key="1">
    <source>
        <dbReference type="EMBL" id="MEK0084456.1"/>
    </source>
</evidence>
<dbReference type="Gene3D" id="3.40.50.1000">
    <property type="entry name" value="HAD superfamily/HAD-like"/>
    <property type="match status" value="1"/>
</dbReference>
<dbReference type="CDD" id="cd01427">
    <property type="entry name" value="HAD_like"/>
    <property type="match status" value="1"/>
</dbReference>
<keyword evidence="1" id="KW-0378">Hydrolase</keyword>
<dbReference type="InterPro" id="IPR036412">
    <property type="entry name" value="HAD-like_sf"/>
</dbReference>